<dbReference type="PROSITE" id="PS00862">
    <property type="entry name" value="OX2_COVAL_FAD"/>
    <property type="match status" value="1"/>
</dbReference>
<comment type="cofactor">
    <cofactor evidence="1">
        <name>FAD</name>
        <dbReference type="ChEBI" id="CHEBI:57692"/>
    </cofactor>
</comment>
<organism evidence="7 8">
    <name type="scientific">Mycolicibacterium chlorophenolicum</name>
    <dbReference type="NCBI Taxonomy" id="37916"/>
    <lineage>
        <taxon>Bacteria</taxon>
        <taxon>Bacillati</taxon>
        <taxon>Actinomycetota</taxon>
        <taxon>Actinomycetes</taxon>
        <taxon>Mycobacteriales</taxon>
        <taxon>Mycobacteriaceae</taxon>
        <taxon>Mycolicibacterium</taxon>
    </lineage>
</organism>
<dbReference type="PROSITE" id="PS51387">
    <property type="entry name" value="FAD_PCMH"/>
    <property type="match status" value="1"/>
</dbReference>
<evidence type="ECO:0000256" key="1">
    <source>
        <dbReference type="ARBA" id="ARBA00001974"/>
    </source>
</evidence>
<comment type="caution">
    <text evidence="7">The sequence shown here is derived from an EMBL/GenBank/DDBJ whole genome shotgun (WGS) entry which is preliminary data.</text>
</comment>
<keyword evidence="5 7" id="KW-0560">Oxidoreductase</keyword>
<proteinExistence type="inferred from homology"/>
<sequence length="455" mass="48565">MDLKHGLEKLADRTSGPVFASDDPAAVEEIAPFNTALEQHPAVVVGAADADDVRHAVQWAAEQDLAVAAQATGHGLYNPADGGMVVSTRRMSTVRFDPVRNTATVGAGTRWDKVVSATQPFGWVPLCGTSFLVGAVGYTLGGGVGFLSRQFGFGADQVERFSIVTADGQLRRVDADTEPDLFWAVRGGKGNFGIVTDIEFRLAPVTSVYGATIYFAAESAAQVLHAYAEWAPTMPANTSTSIALLQLPPLPTLPEPIRGKRLIHLRYTYTGKAEEAEALLAPMLQTGTIVFEQQGTMAFSATDVIHRDPTAPLPLFERSTQLKTLGADTVDALLAAAGPDSDSRLLKVELRQLGGALQEQAAVPNAVAGRDGAYSLFILGICAPGRREELENSAATILNATAPWACSTTLANFLGSATRPDQVRAAWQEPDRERLLAIKRTVDPQNMFQFGHALL</sequence>
<dbReference type="InterPro" id="IPR036318">
    <property type="entry name" value="FAD-bd_PCMH-like_sf"/>
</dbReference>
<dbReference type="Gene3D" id="3.40.462.20">
    <property type="match status" value="1"/>
</dbReference>
<dbReference type="PANTHER" id="PTHR42973:SF39">
    <property type="entry name" value="FAD-BINDING PCMH-TYPE DOMAIN-CONTAINING PROTEIN"/>
    <property type="match status" value="1"/>
</dbReference>
<dbReference type="Pfam" id="PF01565">
    <property type="entry name" value="FAD_binding_4"/>
    <property type="match status" value="1"/>
</dbReference>
<dbReference type="RefSeq" id="WP_048468478.1">
    <property type="nucleotide sequence ID" value="NZ_JYNL01000002.1"/>
</dbReference>
<dbReference type="Gene3D" id="3.30.465.10">
    <property type="match status" value="1"/>
</dbReference>
<evidence type="ECO:0000259" key="6">
    <source>
        <dbReference type="PROSITE" id="PS51387"/>
    </source>
</evidence>
<dbReference type="STRING" id="37916.MCHLDSM_00215"/>
<dbReference type="AlphaFoldDB" id="A0A0J6WK95"/>
<evidence type="ECO:0000313" key="7">
    <source>
        <dbReference type="EMBL" id="KMO83755.1"/>
    </source>
</evidence>
<keyword evidence="8" id="KW-1185">Reference proteome</keyword>
<dbReference type="GO" id="GO:0071949">
    <property type="term" value="F:FAD binding"/>
    <property type="evidence" value="ECO:0007669"/>
    <property type="project" value="InterPro"/>
</dbReference>
<dbReference type="Proteomes" id="UP000036513">
    <property type="component" value="Unassembled WGS sequence"/>
</dbReference>
<evidence type="ECO:0000256" key="3">
    <source>
        <dbReference type="ARBA" id="ARBA00022630"/>
    </source>
</evidence>
<evidence type="ECO:0000313" key="8">
    <source>
        <dbReference type="Proteomes" id="UP000036513"/>
    </source>
</evidence>
<dbReference type="GO" id="GO:0016491">
    <property type="term" value="F:oxidoreductase activity"/>
    <property type="evidence" value="ECO:0007669"/>
    <property type="project" value="UniProtKB-KW"/>
</dbReference>
<feature type="domain" description="FAD-binding PCMH-type" evidence="6">
    <location>
        <begin position="37"/>
        <end position="205"/>
    </location>
</feature>
<protein>
    <submittedName>
        <fullName evidence="7">Mitomycin radical oxidase</fullName>
        <ecNumber evidence="7">1.5.3.-</ecNumber>
    </submittedName>
</protein>
<dbReference type="InterPro" id="IPR050416">
    <property type="entry name" value="FAD-linked_Oxidoreductase"/>
</dbReference>
<dbReference type="SUPFAM" id="SSF56176">
    <property type="entry name" value="FAD-binding/transporter-associated domain-like"/>
    <property type="match status" value="1"/>
</dbReference>
<dbReference type="InterPro" id="IPR006094">
    <property type="entry name" value="Oxid_FAD_bind_N"/>
</dbReference>
<dbReference type="PANTHER" id="PTHR42973">
    <property type="entry name" value="BINDING OXIDOREDUCTASE, PUTATIVE (AFU_ORTHOLOGUE AFUA_1G17690)-RELATED"/>
    <property type="match status" value="1"/>
</dbReference>
<dbReference type="PATRIC" id="fig|37916.4.peg.223"/>
<dbReference type="InterPro" id="IPR016167">
    <property type="entry name" value="FAD-bd_PCMH_sub1"/>
</dbReference>
<evidence type="ECO:0000256" key="4">
    <source>
        <dbReference type="ARBA" id="ARBA00022827"/>
    </source>
</evidence>
<keyword evidence="3" id="KW-0285">Flavoprotein</keyword>
<keyword evidence="4" id="KW-0274">FAD</keyword>
<dbReference type="InterPro" id="IPR016169">
    <property type="entry name" value="FAD-bd_PCMH_sub2"/>
</dbReference>
<evidence type="ECO:0000256" key="2">
    <source>
        <dbReference type="ARBA" id="ARBA00005466"/>
    </source>
</evidence>
<dbReference type="InterPro" id="IPR006093">
    <property type="entry name" value="Oxy_OxRdtase_FAD_BS"/>
</dbReference>
<accession>A0A0J6WK95</accession>
<name>A0A0J6WK95_9MYCO</name>
<dbReference type="InterPro" id="IPR016166">
    <property type="entry name" value="FAD-bd_PCMH"/>
</dbReference>
<comment type="similarity">
    <text evidence="2">Belongs to the oxygen-dependent FAD-linked oxidoreductase family.</text>
</comment>
<reference evidence="7 8" key="1">
    <citation type="journal article" date="2015" name="Genome Biol. Evol.">
        <title>Characterization of Three Mycobacterium spp. with Potential Use in Bioremediation by Genome Sequencing and Comparative Genomics.</title>
        <authorList>
            <person name="Das S."/>
            <person name="Pettersson B.M."/>
            <person name="Behra P.R."/>
            <person name="Ramesh M."/>
            <person name="Dasgupta S."/>
            <person name="Bhattacharya A."/>
            <person name="Kirsebom L.A."/>
        </authorList>
    </citation>
    <scope>NUCLEOTIDE SEQUENCE [LARGE SCALE GENOMIC DNA]</scope>
    <source>
        <strain evidence="7 8">DSM 43826</strain>
    </source>
</reference>
<gene>
    <name evidence="7" type="primary">mcrA_1</name>
    <name evidence="7" type="ORF">MCHLDSM_00215</name>
</gene>
<dbReference type="Gene3D" id="3.30.43.10">
    <property type="entry name" value="Uridine Diphospho-n-acetylenolpyruvylglucosamine Reductase, domain 2"/>
    <property type="match status" value="1"/>
</dbReference>
<dbReference type="EC" id="1.5.3.-" evidence="7"/>
<evidence type="ECO:0000256" key="5">
    <source>
        <dbReference type="ARBA" id="ARBA00023002"/>
    </source>
</evidence>
<dbReference type="SMR" id="A0A0J6WK95"/>
<dbReference type="EMBL" id="JYNL01000002">
    <property type="protein sequence ID" value="KMO83755.1"/>
    <property type="molecule type" value="Genomic_DNA"/>
</dbReference>